<dbReference type="EMBL" id="JAYMGO010000022">
    <property type="protein sequence ID" value="KAL1251700.1"/>
    <property type="molecule type" value="Genomic_DNA"/>
</dbReference>
<feature type="chain" id="PRO_5045831235" description="Immunoglobulin domain-containing protein" evidence="1">
    <location>
        <begin position="20"/>
        <end position="257"/>
    </location>
</feature>
<feature type="signal peptide" evidence="1">
    <location>
        <begin position="1"/>
        <end position="19"/>
    </location>
</feature>
<dbReference type="SMART" id="SM00409">
    <property type="entry name" value="IG"/>
    <property type="match status" value="2"/>
</dbReference>
<evidence type="ECO:0000256" key="1">
    <source>
        <dbReference type="SAM" id="SignalP"/>
    </source>
</evidence>
<dbReference type="InterPro" id="IPR013106">
    <property type="entry name" value="Ig_V-set"/>
</dbReference>
<evidence type="ECO:0000259" key="2">
    <source>
        <dbReference type="SMART" id="SM00409"/>
    </source>
</evidence>
<name>A0ABR3LH09_9TELE</name>
<gene>
    <name evidence="3" type="ORF">QQF64_019496</name>
</gene>
<keyword evidence="1" id="KW-0732">Signal</keyword>
<evidence type="ECO:0000313" key="3">
    <source>
        <dbReference type="EMBL" id="KAL1251700.1"/>
    </source>
</evidence>
<dbReference type="InterPro" id="IPR003599">
    <property type="entry name" value="Ig_sub"/>
</dbReference>
<dbReference type="Proteomes" id="UP001558613">
    <property type="component" value="Unassembled WGS sequence"/>
</dbReference>
<accession>A0ABR3LH09</accession>
<feature type="domain" description="Immunoglobulin" evidence="2">
    <location>
        <begin position="26"/>
        <end position="127"/>
    </location>
</feature>
<keyword evidence="4" id="KW-1185">Reference proteome</keyword>
<proteinExistence type="predicted"/>
<dbReference type="Pfam" id="PF07686">
    <property type="entry name" value="V-set"/>
    <property type="match status" value="1"/>
</dbReference>
<dbReference type="InterPro" id="IPR013783">
    <property type="entry name" value="Ig-like_fold"/>
</dbReference>
<protein>
    <recommendedName>
        <fullName evidence="2">Immunoglobulin domain-containing protein</fullName>
    </recommendedName>
</protein>
<dbReference type="InterPro" id="IPR036179">
    <property type="entry name" value="Ig-like_dom_sf"/>
</dbReference>
<dbReference type="PANTHER" id="PTHR21063">
    <property type="entry name" value="LFA-3"/>
    <property type="match status" value="1"/>
</dbReference>
<evidence type="ECO:0000313" key="4">
    <source>
        <dbReference type="Proteomes" id="UP001558613"/>
    </source>
</evidence>
<comment type="caution">
    <text evidence="3">The sequence shown here is derived from an EMBL/GenBank/DDBJ whole genome shotgun (WGS) entry which is preliminary data.</text>
</comment>
<reference evidence="3 4" key="1">
    <citation type="submission" date="2023-09" db="EMBL/GenBank/DDBJ databases">
        <authorList>
            <person name="Wang M."/>
        </authorList>
    </citation>
    <scope>NUCLEOTIDE SEQUENCE [LARGE SCALE GENOMIC DNA]</scope>
    <source>
        <strain evidence="3">GT-2023</strain>
        <tissue evidence="3">Liver</tissue>
    </source>
</reference>
<dbReference type="Gene3D" id="2.60.40.10">
    <property type="entry name" value="Immunoglobulins"/>
    <property type="match status" value="2"/>
</dbReference>
<organism evidence="3 4">
    <name type="scientific">Cirrhinus molitorella</name>
    <name type="common">mud carp</name>
    <dbReference type="NCBI Taxonomy" id="172907"/>
    <lineage>
        <taxon>Eukaryota</taxon>
        <taxon>Metazoa</taxon>
        <taxon>Chordata</taxon>
        <taxon>Craniata</taxon>
        <taxon>Vertebrata</taxon>
        <taxon>Euteleostomi</taxon>
        <taxon>Actinopterygii</taxon>
        <taxon>Neopterygii</taxon>
        <taxon>Teleostei</taxon>
        <taxon>Ostariophysi</taxon>
        <taxon>Cypriniformes</taxon>
        <taxon>Cyprinidae</taxon>
        <taxon>Labeoninae</taxon>
        <taxon>Labeonini</taxon>
        <taxon>Cirrhinus</taxon>
    </lineage>
</organism>
<feature type="domain" description="Immunoglobulin" evidence="2">
    <location>
        <begin position="133"/>
        <end position="244"/>
    </location>
</feature>
<dbReference type="PANTHER" id="PTHR21063:SF4">
    <property type="entry name" value="CD48 ANTIGEN-RELATED"/>
    <property type="match status" value="1"/>
</dbReference>
<dbReference type="SUPFAM" id="SSF48726">
    <property type="entry name" value="Immunoglobulin"/>
    <property type="match status" value="2"/>
</dbReference>
<sequence>MKILIWLTLCGLFVHGAFAVDKDRVSVSVSVTVGVSVTLYTDVKVKQEDRAKWFYNDARISQIFRHQSMICTDVYCKERFGDRLKVDNQTGSLTITNIISTDSGLYKLQIINGDSSITEKILNVSVFDAAAEMKTKSVKEGESVTLDPGEGGKANDVMTWYFNDIRIAEITGDQSKICTDHQCDEIFRDRLKVDHQTGSLTITNIRTTDSGVYKLEIISSSSSIHRRRRSISITSVKSFSVSVIDSGLSSVQLNENQ</sequence>